<dbReference type="SUPFAM" id="SSF52833">
    <property type="entry name" value="Thioredoxin-like"/>
    <property type="match status" value="1"/>
</dbReference>
<name>A0A1V3KKS3_9PAST</name>
<sequence>MLTISLFTDPMMGLSYESEPFLRKVETHFGGQVQCRPVMSGLVRNVYDFVDPNDLAISPEYAIAQYLPRLAQIYNAEQSISGMPIQITELALFSTERPSSLPLNLAYKAVELIAPDKAAAFLYRLRFATIAEQRPTTEFNEILRVVEQVGIDKTHFERRYHSDTAQAALEQDFRCKKSLQIDRLPAYLFEYKGKQQLVQGVLDEQALFTIITKLTDGKLQPQAPAISQSAVKKLIEKHKLISPIEIQYAFGLENMAEVEHHLTPIFQQDEITKIIVPNGWFIESQMA</sequence>
<dbReference type="Proteomes" id="UP000189114">
    <property type="component" value="Unassembled WGS sequence"/>
</dbReference>
<dbReference type="InterPro" id="IPR036249">
    <property type="entry name" value="Thioredoxin-like_sf"/>
</dbReference>
<dbReference type="Pfam" id="PF13743">
    <property type="entry name" value="Thioredoxin_5"/>
    <property type="match status" value="1"/>
</dbReference>
<organism evidence="1 2">
    <name type="scientific">Rodentibacter caecimuris</name>
    <dbReference type="NCBI Taxonomy" id="1796644"/>
    <lineage>
        <taxon>Bacteria</taxon>
        <taxon>Pseudomonadati</taxon>
        <taxon>Pseudomonadota</taxon>
        <taxon>Gammaproteobacteria</taxon>
        <taxon>Pasteurellales</taxon>
        <taxon>Pasteurellaceae</taxon>
        <taxon>Rodentibacter</taxon>
    </lineage>
</organism>
<comment type="caution">
    <text evidence="1">The sequence shown here is derived from an EMBL/GenBank/DDBJ whole genome shotgun (WGS) entry which is preliminary data.</text>
</comment>
<dbReference type="CDD" id="cd03025">
    <property type="entry name" value="DsbA_FrnE_like"/>
    <property type="match status" value="1"/>
</dbReference>
<dbReference type="RefSeq" id="WP_077586944.1">
    <property type="nucleotide sequence ID" value="NZ_MLAE01000032.1"/>
</dbReference>
<dbReference type="Gene3D" id="3.40.30.10">
    <property type="entry name" value="Glutaredoxin"/>
    <property type="match status" value="1"/>
</dbReference>
<proteinExistence type="predicted"/>
<reference evidence="2" key="1">
    <citation type="submission" date="2016-10" db="EMBL/GenBank/DDBJ databases">
        <title>Rodentibacter gen. nov. and new species.</title>
        <authorList>
            <person name="Christensen H."/>
        </authorList>
    </citation>
    <scope>NUCLEOTIDE SEQUENCE [LARGE SCALE GENOMIC DNA]</scope>
    <source>
        <strain evidence="2">Ppn152</strain>
    </source>
</reference>
<protein>
    <submittedName>
        <fullName evidence="1">Disulfide bond formation protein DsbA</fullName>
    </submittedName>
</protein>
<evidence type="ECO:0000313" key="2">
    <source>
        <dbReference type="Proteomes" id="UP000189114"/>
    </source>
</evidence>
<dbReference type="AlphaFoldDB" id="A0A1V3KKS3"/>
<dbReference type="EMBL" id="MLAE01000032">
    <property type="protein sequence ID" value="OOF77948.1"/>
    <property type="molecule type" value="Genomic_DNA"/>
</dbReference>
<gene>
    <name evidence="1" type="ORF">BKG96_07295</name>
</gene>
<evidence type="ECO:0000313" key="1">
    <source>
        <dbReference type="EMBL" id="OOF77948.1"/>
    </source>
</evidence>
<accession>A0A1V3KKS3</accession>